<dbReference type="AlphaFoldDB" id="A0A1J5QG72"/>
<comment type="caution">
    <text evidence="1">The sequence shown here is derived from an EMBL/GenBank/DDBJ whole genome shotgun (WGS) entry which is preliminary data.</text>
</comment>
<protein>
    <submittedName>
        <fullName evidence="1">Uncharacterized protein</fullName>
    </submittedName>
</protein>
<gene>
    <name evidence="1" type="ORF">GALL_433740</name>
</gene>
<accession>A0A1J5QG72</accession>
<name>A0A1J5QG72_9ZZZZ</name>
<reference evidence="1" key="1">
    <citation type="submission" date="2016-10" db="EMBL/GenBank/DDBJ databases">
        <title>Sequence of Gallionella enrichment culture.</title>
        <authorList>
            <person name="Poehlein A."/>
            <person name="Muehling M."/>
            <person name="Daniel R."/>
        </authorList>
    </citation>
    <scope>NUCLEOTIDE SEQUENCE</scope>
</reference>
<evidence type="ECO:0000313" key="1">
    <source>
        <dbReference type="EMBL" id="OIQ74965.1"/>
    </source>
</evidence>
<proteinExistence type="predicted"/>
<organism evidence="1">
    <name type="scientific">mine drainage metagenome</name>
    <dbReference type="NCBI Taxonomy" id="410659"/>
    <lineage>
        <taxon>unclassified sequences</taxon>
        <taxon>metagenomes</taxon>
        <taxon>ecological metagenomes</taxon>
    </lineage>
</organism>
<dbReference type="EMBL" id="MLJW01002324">
    <property type="protein sequence ID" value="OIQ74965.1"/>
    <property type="molecule type" value="Genomic_DNA"/>
</dbReference>
<sequence>MRQALKPGVDLFLTRCGHFGAALPGREISILDLQRTERRIGFALRES</sequence>